<dbReference type="GO" id="GO:0022857">
    <property type="term" value="F:transmembrane transporter activity"/>
    <property type="evidence" value="ECO:0007669"/>
    <property type="project" value="InterPro"/>
</dbReference>
<evidence type="ECO:0000313" key="6">
    <source>
        <dbReference type="EMBL" id="CAK4001245.1"/>
    </source>
</evidence>
<feature type="transmembrane region" description="Helical" evidence="4">
    <location>
        <begin position="284"/>
        <end position="305"/>
    </location>
</feature>
<feature type="transmembrane region" description="Helical" evidence="4">
    <location>
        <begin position="250"/>
        <end position="272"/>
    </location>
</feature>
<dbReference type="EMBL" id="CAVMBE010000022">
    <property type="protein sequence ID" value="CAK4001245.1"/>
    <property type="molecule type" value="Genomic_DNA"/>
</dbReference>
<dbReference type="AlphaFoldDB" id="A0AAI8YY19"/>
<gene>
    <name evidence="6" type="ORF">LECACI_7A004183</name>
</gene>
<comment type="caution">
    <text evidence="6">The sequence shown here is derived from an EMBL/GenBank/DDBJ whole genome shotgun (WGS) entry which is preliminary data.</text>
</comment>
<dbReference type="InterPro" id="IPR036259">
    <property type="entry name" value="MFS_trans_sf"/>
</dbReference>
<evidence type="ECO:0000256" key="1">
    <source>
        <dbReference type="ARBA" id="ARBA00004141"/>
    </source>
</evidence>
<keyword evidence="4" id="KW-0472">Membrane</keyword>
<dbReference type="GO" id="GO:0016020">
    <property type="term" value="C:membrane"/>
    <property type="evidence" value="ECO:0007669"/>
    <property type="project" value="UniProtKB-SubCell"/>
</dbReference>
<feature type="transmembrane region" description="Helical" evidence="4">
    <location>
        <begin position="382"/>
        <end position="401"/>
    </location>
</feature>
<dbReference type="PANTHER" id="PTHR11360:SF287">
    <property type="entry name" value="MFS MONOCARBOXYLATE TRANSPORTER"/>
    <property type="match status" value="1"/>
</dbReference>
<evidence type="ECO:0000259" key="5">
    <source>
        <dbReference type="PROSITE" id="PS50850"/>
    </source>
</evidence>
<dbReference type="SUPFAM" id="SSF103473">
    <property type="entry name" value="MFS general substrate transporter"/>
    <property type="match status" value="1"/>
</dbReference>
<dbReference type="PANTHER" id="PTHR11360">
    <property type="entry name" value="MONOCARBOXYLATE TRANSPORTER"/>
    <property type="match status" value="1"/>
</dbReference>
<feature type="domain" description="Major facilitator superfamily (MFS) profile" evidence="5">
    <location>
        <begin position="251"/>
        <end position="447"/>
    </location>
</feature>
<dbReference type="InterPro" id="IPR050327">
    <property type="entry name" value="Proton-linked_MCT"/>
</dbReference>
<keyword evidence="7" id="KW-1185">Reference proteome</keyword>
<evidence type="ECO:0000256" key="3">
    <source>
        <dbReference type="SAM" id="MobiDB-lite"/>
    </source>
</evidence>
<sequence>MATELTDFTDFTQDRHGPDNDARREPETGSSITYSRLPPADGGRQAWTFLAASFVLEGIVWGLPFSFGVFQVYYTSHEPFASQSSSIAAIGTTATGVAYFSSPFLSIALQRWPWTRRPAMVLGLVIMAVGLAAASFCNSVLGLIATQGVVYGIGSILLYFPANLFLDEWFVARKGLAFGTMWAGTGCAGVIVPFVMEWLLGKYGFRIALRVWVVVTLVVATPCLFLVKPRLPVTTANALRPQDFAFFKRVPFWIFMFGNIAYSLGIFLPSLWMPSYAAATGLPAYAGPLSLAFYNGGYSLGGIFLGHVADRVSHISIVISITAIGSTLAAFVLWGFAMSQGMLYCFAILWGIFGGGNNATWPGSACAMNRHDPANGVDTGTFIGLMAAGRGIGGIISGPLSEKLLHLGWHVPGKFAYGTSYGILVIFCGVSATFGGAACVGRLLKLL</sequence>
<feature type="transmembrane region" description="Helical" evidence="4">
    <location>
        <begin position="46"/>
        <end position="67"/>
    </location>
</feature>
<feature type="transmembrane region" description="Helical" evidence="4">
    <location>
        <begin position="87"/>
        <end position="109"/>
    </location>
</feature>
<feature type="transmembrane region" description="Helical" evidence="4">
    <location>
        <begin position="207"/>
        <end position="227"/>
    </location>
</feature>
<accession>A0AAI8YY19</accession>
<dbReference type="Gene3D" id="1.20.1250.20">
    <property type="entry name" value="MFS general substrate transporter like domains"/>
    <property type="match status" value="2"/>
</dbReference>
<evidence type="ECO:0000256" key="4">
    <source>
        <dbReference type="SAM" id="Phobius"/>
    </source>
</evidence>
<feature type="region of interest" description="Disordered" evidence="3">
    <location>
        <begin position="1"/>
        <end position="36"/>
    </location>
</feature>
<organism evidence="6 7">
    <name type="scientific">Lecanosticta acicola</name>
    <dbReference type="NCBI Taxonomy" id="111012"/>
    <lineage>
        <taxon>Eukaryota</taxon>
        <taxon>Fungi</taxon>
        <taxon>Dikarya</taxon>
        <taxon>Ascomycota</taxon>
        <taxon>Pezizomycotina</taxon>
        <taxon>Dothideomycetes</taxon>
        <taxon>Dothideomycetidae</taxon>
        <taxon>Mycosphaerellales</taxon>
        <taxon>Mycosphaerellaceae</taxon>
        <taxon>Lecanosticta</taxon>
    </lineage>
</organism>
<dbReference type="Pfam" id="PF07690">
    <property type="entry name" value="MFS_1"/>
    <property type="match status" value="1"/>
</dbReference>
<feature type="transmembrane region" description="Helical" evidence="4">
    <location>
        <begin position="341"/>
        <end position="361"/>
    </location>
</feature>
<reference evidence="6" key="1">
    <citation type="submission" date="2023-11" db="EMBL/GenBank/DDBJ databases">
        <authorList>
            <person name="Alioto T."/>
            <person name="Alioto T."/>
            <person name="Gomez Garrido J."/>
        </authorList>
    </citation>
    <scope>NUCLEOTIDE SEQUENCE</scope>
</reference>
<dbReference type="Proteomes" id="UP001296104">
    <property type="component" value="Unassembled WGS sequence"/>
</dbReference>
<feature type="transmembrane region" description="Helical" evidence="4">
    <location>
        <begin position="178"/>
        <end position="201"/>
    </location>
</feature>
<comment type="subcellular location">
    <subcellularLocation>
        <location evidence="1">Membrane</location>
        <topology evidence="1">Multi-pass membrane protein</topology>
    </subcellularLocation>
</comment>
<name>A0AAI8YY19_9PEZI</name>
<dbReference type="InterPro" id="IPR020846">
    <property type="entry name" value="MFS_dom"/>
</dbReference>
<protein>
    <submittedName>
        <fullName evidence="6">Monocarboxylate transporter 4</fullName>
    </submittedName>
</protein>
<feature type="transmembrane region" description="Helical" evidence="4">
    <location>
        <begin position="149"/>
        <end position="166"/>
    </location>
</feature>
<dbReference type="InterPro" id="IPR011701">
    <property type="entry name" value="MFS"/>
</dbReference>
<evidence type="ECO:0000256" key="2">
    <source>
        <dbReference type="ARBA" id="ARBA00006727"/>
    </source>
</evidence>
<feature type="transmembrane region" description="Helical" evidence="4">
    <location>
        <begin position="317"/>
        <end position="335"/>
    </location>
</feature>
<comment type="similarity">
    <text evidence="2">Belongs to the major facilitator superfamily. Monocarboxylate porter (TC 2.A.1.13) family.</text>
</comment>
<proteinExistence type="inferred from homology"/>
<keyword evidence="4" id="KW-1133">Transmembrane helix</keyword>
<feature type="compositionally biased region" description="Basic and acidic residues" evidence="3">
    <location>
        <begin position="12"/>
        <end position="27"/>
    </location>
</feature>
<evidence type="ECO:0000313" key="7">
    <source>
        <dbReference type="Proteomes" id="UP001296104"/>
    </source>
</evidence>
<keyword evidence="4" id="KW-0812">Transmembrane</keyword>
<feature type="transmembrane region" description="Helical" evidence="4">
    <location>
        <begin position="421"/>
        <end position="444"/>
    </location>
</feature>
<dbReference type="PROSITE" id="PS50850">
    <property type="entry name" value="MFS"/>
    <property type="match status" value="1"/>
</dbReference>
<feature type="transmembrane region" description="Helical" evidence="4">
    <location>
        <begin position="121"/>
        <end position="143"/>
    </location>
</feature>